<comment type="caution">
    <text evidence="1">The sequence shown here is derived from an EMBL/GenBank/DDBJ whole genome shotgun (WGS) entry which is preliminary data.</text>
</comment>
<evidence type="ECO:0000313" key="1">
    <source>
        <dbReference type="EMBL" id="KAG5588454.1"/>
    </source>
</evidence>
<organism evidence="1 2">
    <name type="scientific">Solanum commersonii</name>
    <name type="common">Commerson's wild potato</name>
    <name type="synonym">Commerson's nightshade</name>
    <dbReference type="NCBI Taxonomy" id="4109"/>
    <lineage>
        <taxon>Eukaryota</taxon>
        <taxon>Viridiplantae</taxon>
        <taxon>Streptophyta</taxon>
        <taxon>Embryophyta</taxon>
        <taxon>Tracheophyta</taxon>
        <taxon>Spermatophyta</taxon>
        <taxon>Magnoliopsida</taxon>
        <taxon>eudicotyledons</taxon>
        <taxon>Gunneridae</taxon>
        <taxon>Pentapetalae</taxon>
        <taxon>asterids</taxon>
        <taxon>lamiids</taxon>
        <taxon>Solanales</taxon>
        <taxon>Solanaceae</taxon>
        <taxon>Solanoideae</taxon>
        <taxon>Solaneae</taxon>
        <taxon>Solanum</taxon>
    </lineage>
</organism>
<dbReference type="Proteomes" id="UP000824120">
    <property type="component" value="Chromosome 9"/>
</dbReference>
<keyword evidence="2" id="KW-1185">Reference proteome</keyword>
<accession>A0A9J5XN32</accession>
<dbReference type="OrthoDB" id="1256863at2759"/>
<name>A0A9J5XN32_SOLCO</name>
<protein>
    <submittedName>
        <fullName evidence="1">Uncharacterized protein</fullName>
    </submittedName>
</protein>
<reference evidence="1 2" key="1">
    <citation type="submission" date="2020-09" db="EMBL/GenBank/DDBJ databases">
        <title>De no assembly of potato wild relative species, Solanum commersonii.</title>
        <authorList>
            <person name="Cho K."/>
        </authorList>
    </citation>
    <scope>NUCLEOTIDE SEQUENCE [LARGE SCALE GENOMIC DNA]</scope>
    <source>
        <strain evidence="1">LZ3.2</strain>
        <tissue evidence="1">Leaf</tissue>
    </source>
</reference>
<evidence type="ECO:0000313" key="2">
    <source>
        <dbReference type="Proteomes" id="UP000824120"/>
    </source>
</evidence>
<sequence length="196" mass="22882">MPNDILLRLHIPNSSKHHYDISKSDVNRHKIFMTDGLCDNMDDYFYSIDATLQYDFVATLLKPLIRGINYLSRVNFISSSGDDIIFIVFSYELIILWNPIIRQSRKKNPSLIRKKKKVGKKHNSIGLFEIDLFSTKSNSWKLLAIFLHITFSPKETLLPQKFLLGKGIISRHIVSRSDSKVPRSNFVYFRRKSLFD</sequence>
<dbReference type="EMBL" id="JACXVP010000009">
    <property type="protein sequence ID" value="KAG5588454.1"/>
    <property type="molecule type" value="Genomic_DNA"/>
</dbReference>
<proteinExistence type="predicted"/>
<dbReference type="AlphaFoldDB" id="A0A9J5XN32"/>
<gene>
    <name evidence="1" type="ORF">H5410_048888</name>
</gene>